<dbReference type="InterPro" id="IPR013766">
    <property type="entry name" value="Thioredoxin_domain"/>
</dbReference>
<evidence type="ECO:0000313" key="3">
    <source>
        <dbReference type="Proteomes" id="UP000602759"/>
    </source>
</evidence>
<feature type="domain" description="Thioredoxin" evidence="1">
    <location>
        <begin position="19"/>
        <end position="133"/>
    </location>
</feature>
<sequence>MTVKLLIFLISVNALVSLNLKGQILFQAETEFEATNTPIKPVYLDFYTDWCVPCKRMDKEVFADTVVAHFYNEHFISFKINAESVLGKAIAKAYHVNVYPTSIFLNENLTMISRHEGYMNRDLFLQRGKTVLRDKTPVSYNNLDIDSMFLEITRLEELGLDNTLLVSEFFNSLQEDDYKKEKYLDLLFSKIVFLDIDNRGYRHFIDNLDLYKIDTIRSETLLFPSDITLKSSSIAKFDAKFYSALSRSPDLQLKLAEENKNSSLFDSMLAAKQDLFEKIYKKQFSITQSRGICKRRLQFYLALPLADSIQTIAHEFKDLLLTGETPERIMARNKEIYQEAKEKILGNNPNIQISEKENIMLNYYLNNYLEDLHLLITALEKVNDSPGTKNEVKLFEEELLTLSHRPYTKPEM</sequence>
<dbReference type="InterPro" id="IPR036249">
    <property type="entry name" value="Thioredoxin-like_sf"/>
</dbReference>
<name>A0ABR7YM51_9SPHI</name>
<dbReference type="EMBL" id="JACOIK010000003">
    <property type="protein sequence ID" value="MBD1432334.1"/>
    <property type="molecule type" value="Genomic_DNA"/>
</dbReference>
<dbReference type="SUPFAM" id="SSF52833">
    <property type="entry name" value="Thioredoxin-like"/>
    <property type="match status" value="1"/>
</dbReference>
<accession>A0ABR7YM51</accession>
<proteinExistence type="predicted"/>
<dbReference type="RefSeq" id="WP_190993346.1">
    <property type="nucleotide sequence ID" value="NZ_JACOIK010000003.1"/>
</dbReference>
<protein>
    <submittedName>
        <fullName evidence="2">Thioredoxin fold domain-containing protein</fullName>
    </submittedName>
</protein>
<dbReference type="InterPro" id="IPR012336">
    <property type="entry name" value="Thioredoxin-like_fold"/>
</dbReference>
<reference evidence="2 3" key="1">
    <citation type="submission" date="2020-08" db="EMBL/GenBank/DDBJ databases">
        <title>Sphingobacterium sp. DN00404 isolated from aquaculture water.</title>
        <authorList>
            <person name="Zhang M."/>
        </authorList>
    </citation>
    <scope>NUCLEOTIDE SEQUENCE [LARGE SCALE GENOMIC DNA]</scope>
    <source>
        <strain evidence="2 3">DN00404</strain>
    </source>
</reference>
<evidence type="ECO:0000313" key="2">
    <source>
        <dbReference type="EMBL" id="MBD1432334.1"/>
    </source>
</evidence>
<dbReference type="PROSITE" id="PS51352">
    <property type="entry name" value="THIOREDOXIN_2"/>
    <property type="match status" value="1"/>
</dbReference>
<organism evidence="2 3">
    <name type="scientific">Sphingobacterium micropteri</name>
    <dbReference type="NCBI Taxonomy" id="2763501"/>
    <lineage>
        <taxon>Bacteria</taxon>
        <taxon>Pseudomonadati</taxon>
        <taxon>Bacteroidota</taxon>
        <taxon>Sphingobacteriia</taxon>
        <taxon>Sphingobacteriales</taxon>
        <taxon>Sphingobacteriaceae</taxon>
        <taxon>Sphingobacterium</taxon>
    </lineage>
</organism>
<keyword evidence="3" id="KW-1185">Reference proteome</keyword>
<dbReference type="Pfam" id="PF13098">
    <property type="entry name" value="Thioredoxin_2"/>
    <property type="match status" value="1"/>
</dbReference>
<dbReference type="Gene3D" id="3.40.30.10">
    <property type="entry name" value="Glutaredoxin"/>
    <property type="match status" value="1"/>
</dbReference>
<evidence type="ECO:0000259" key="1">
    <source>
        <dbReference type="PROSITE" id="PS51352"/>
    </source>
</evidence>
<gene>
    <name evidence="2" type="ORF">H8B06_05815</name>
</gene>
<comment type="caution">
    <text evidence="2">The sequence shown here is derived from an EMBL/GenBank/DDBJ whole genome shotgun (WGS) entry which is preliminary data.</text>
</comment>
<dbReference type="Proteomes" id="UP000602759">
    <property type="component" value="Unassembled WGS sequence"/>
</dbReference>